<dbReference type="EMBL" id="VOHE01000012">
    <property type="protein sequence ID" value="TWT16933.1"/>
    <property type="molecule type" value="Genomic_DNA"/>
</dbReference>
<dbReference type="Pfam" id="PF05045">
    <property type="entry name" value="RgpF"/>
    <property type="match status" value="1"/>
</dbReference>
<evidence type="ECO:0000313" key="1">
    <source>
        <dbReference type="EMBL" id="TWT16933.1"/>
    </source>
</evidence>
<feature type="non-terminal residue" evidence="1">
    <location>
        <position position="491"/>
    </location>
</feature>
<organism evidence="1 2">
    <name type="scientific">Luteimonas wenzhouensis</name>
    <dbReference type="NCBI Taxonomy" id="2599615"/>
    <lineage>
        <taxon>Bacteria</taxon>
        <taxon>Pseudomonadati</taxon>
        <taxon>Pseudomonadota</taxon>
        <taxon>Gammaproteobacteria</taxon>
        <taxon>Lysobacterales</taxon>
        <taxon>Lysobacteraceae</taxon>
        <taxon>Luteimonas</taxon>
    </lineage>
</organism>
<keyword evidence="2" id="KW-1185">Reference proteome</keyword>
<reference evidence="1 2" key="1">
    <citation type="submission" date="2019-07" db="EMBL/GenBank/DDBJ databases">
        <title>Luteimonas sp. YD-1 nov., isolated from acidic soil.</title>
        <authorList>
            <person name="Zhou J."/>
        </authorList>
    </citation>
    <scope>NUCLEOTIDE SEQUENCE [LARGE SCALE GENOMIC DNA]</scope>
    <source>
        <strain evidence="1 2">YD-1</strain>
    </source>
</reference>
<dbReference type="InterPro" id="IPR007739">
    <property type="entry name" value="RgpF"/>
</dbReference>
<dbReference type="Proteomes" id="UP000315949">
    <property type="component" value="Unassembled WGS sequence"/>
</dbReference>
<dbReference type="AlphaFoldDB" id="A0A5C5TRM0"/>
<evidence type="ECO:0000313" key="2">
    <source>
        <dbReference type="Proteomes" id="UP000315949"/>
    </source>
</evidence>
<name>A0A5C5TRM0_9GAMM</name>
<evidence type="ECO:0008006" key="3">
    <source>
        <dbReference type="Google" id="ProtNLM"/>
    </source>
</evidence>
<sequence length="491" mass="55146">MLTPPAPTPTAADPVAEFLRASGLFDADWYQRAYDDVAASGLDPLEHYLAIGLVAGRSPNARLHALHAGHAVQTEDGEDAAASPPLPDEAERARIDAALLGATGAFDRDYYLANNPDVERAGADPLLHFCRHGWKELRNPAPDFDVWWYWMTHLDPTVEAINPRVHQVLFSRARALPGRPGIRPPAPAEALAPGARRICLFAGYDPDGLVDDYVVRFVRELSRHADVYYLADCAMAPGELDRLAPYTKGAWAERHGTYDFGSWSRLARELVGWDTVAAYDELLLVNDSCYLVRPLDDVFAKMDATRCAWWGLQATKGIAATRDVASNRFAEKIPIARVRDELVAEYERDYTYDFLVGSYFLGYRRPVIDDPLFRRLLSGVVPQRGKKAIIQKYEIGLTHLLVSRGHAFSTFCDWLHPFHPIFSANHFALLGEGFPVFKRYLLSDNHYQVADLSRWKDRVLEAVPDAPVEEMERNLLRVADADKLERSFSVV</sequence>
<accession>A0A5C5TRM0</accession>
<proteinExistence type="predicted"/>
<gene>
    <name evidence="1" type="ORF">FQY79_14890</name>
</gene>
<comment type="caution">
    <text evidence="1">The sequence shown here is derived from an EMBL/GenBank/DDBJ whole genome shotgun (WGS) entry which is preliminary data.</text>
</comment>
<protein>
    <recommendedName>
        <fullName evidence="3">Rhamnan synthesis protein F</fullName>
    </recommendedName>
</protein>
<dbReference type="RefSeq" id="WP_222434301.1">
    <property type="nucleotide sequence ID" value="NZ_VOHE01000012.1"/>
</dbReference>